<proteinExistence type="predicted"/>
<dbReference type="Proteomes" id="UP000308549">
    <property type="component" value="Unassembled WGS sequence"/>
</dbReference>
<name>A0A4U0TVQ1_9PEZI</name>
<sequence length="153" mass="16627">MKVRSAEVIAPIAGVSGSKMLFVERDYPPGNSQESIDLSISQIDDQSAAGTTVNIHDTGNTFTLVDNVLQACINLANVLTGFFSANRWAAGHLTRDADAKYIHPSVGMGAVPTIDASYCFFSLVFVVCLSMDKPADWHHIFGNVLKAYSIRRF</sequence>
<dbReference type="EMBL" id="NAJL01000028">
    <property type="protein sequence ID" value="TKA26430.1"/>
    <property type="molecule type" value="Genomic_DNA"/>
</dbReference>
<reference evidence="1 2" key="1">
    <citation type="submission" date="2017-03" db="EMBL/GenBank/DDBJ databases">
        <title>Genomes of endolithic fungi from Antarctica.</title>
        <authorList>
            <person name="Coleine C."/>
            <person name="Masonjones S."/>
            <person name="Stajich J.E."/>
        </authorList>
    </citation>
    <scope>NUCLEOTIDE SEQUENCE [LARGE SCALE GENOMIC DNA]</scope>
    <source>
        <strain evidence="1 2">CCFEE 6315</strain>
    </source>
</reference>
<accession>A0A4U0TVQ1</accession>
<dbReference type="OrthoDB" id="1077582at2759"/>
<gene>
    <name evidence="1" type="ORF">B0A50_05266</name>
</gene>
<evidence type="ECO:0000313" key="1">
    <source>
        <dbReference type="EMBL" id="TKA26430.1"/>
    </source>
</evidence>
<dbReference type="AlphaFoldDB" id="A0A4U0TVQ1"/>
<keyword evidence="2" id="KW-1185">Reference proteome</keyword>
<organism evidence="1 2">
    <name type="scientific">Salinomyces thailandicus</name>
    <dbReference type="NCBI Taxonomy" id="706561"/>
    <lineage>
        <taxon>Eukaryota</taxon>
        <taxon>Fungi</taxon>
        <taxon>Dikarya</taxon>
        <taxon>Ascomycota</taxon>
        <taxon>Pezizomycotina</taxon>
        <taxon>Dothideomycetes</taxon>
        <taxon>Dothideomycetidae</taxon>
        <taxon>Mycosphaerellales</taxon>
        <taxon>Teratosphaeriaceae</taxon>
        <taxon>Salinomyces</taxon>
    </lineage>
</organism>
<evidence type="ECO:0000313" key="2">
    <source>
        <dbReference type="Proteomes" id="UP000308549"/>
    </source>
</evidence>
<comment type="caution">
    <text evidence="1">The sequence shown here is derived from an EMBL/GenBank/DDBJ whole genome shotgun (WGS) entry which is preliminary data.</text>
</comment>
<protein>
    <submittedName>
        <fullName evidence="1">Uncharacterized protein</fullName>
    </submittedName>
</protein>